<evidence type="ECO:0000256" key="9">
    <source>
        <dbReference type="HAMAP-Rule" id="MF_00183"/>
    </source>
</evidence>
<feature type="binding site" evidence="9">
    <location>
        <position position="172"/>
    </location>
    <ligand>
        <name>1-deoxy-D-xylulose 5-phosphate</name>
        <dbReference type="ChEBI" id="CHEBI:57792"/>
    </ligand>
</feature>
<evidence type="ECO:0000259" key="11">
    <source>
        <dbReference type="Pfam" id="PF08436"/>
    </source>
</evidence>
<evidence type="ECO:0000256" key="8">
    <source>
        <dbReference type="ARBA" id="ARBA00048543"/>
    </source>
</evidence>
<dbReference type="RefSeq" id="WP_307411196.1">
    <property type="nucleotide sequence ID" value="NZ_JAUSUR010000008.1"/>
</dbReference>
<feature type="binding site" evidence="9">
    <location>
        <position position="208"/>
    </location>
    <ligand>
        <name>1-deoxy-D-xylulose 5-phosphate</name>
        <dbReference type="ChEBI" id="CHEBI:57792"/>
    </ligand>
</feature>
<keyword evidence="14" id="KW-1185">Reference proteome</keyword>
<dbReference type="InterPro" id="IPR036169">
    <property type="entry name" value="DXPR_C_sf"/>
</dbReference>
<feature type="binding site" evidence="9">
    <location>
        <position position="11"/>
    </location>
    <ligand>
        <name>NADPH</name>
        <dbReference type="ChEBI" id="CHEBI:57783"/>
    </ligand>
</feature>
<evidence type="ECO:0000256" key="6">
    <source>
        <dbReference type="ARBA" id="ARBA00023211"/>
    </source>
</evidence>
<dbReference type="PIRSF" id="PIRSF006205">
    <property type="entry name" value="Dxp_reductismrs"/>
    <property type="match status" value="1"/>
</dbReference>
<feature type="binding site" evidence="9">
    <location>
        <position position="10"/>
    </location>
    <ligand>
        <name>NADPH</name>
        <dbReference type="ChEBI" id="CHEBI:57783"/>
    </ligand>
</feature>
<evidence type="ECO:0000256" key="1">
    <source>
        <dbReference type="ARBA" id="ARBA00005094"/>
    </source>
</evidence>
<evidence type="ECO:0000256" key="5">
    <source>
        <dbReference type="ARBA" id="ARBA00023002"/>
    </source>
</evidence>
<feature type="binding site" evidence="9">
    <location>
        <position position="146"/>
    </location>
    <ligand>
        <name>Mn(2+)</name>
        <dbReference type="ChEBI" id="CHEBI:29035"/>
    </ligand>
</feature>
<dbReference type="SUPFAM" id="SSF51735">
    <property type="entry name" value="NAD(P)-binding Rossmann-fold domains"/>
    <property type="match status" value="1"/>
</dbReference>
<comment type="pathway">
    <text evidence="1 9">Isoprenoid biosynthesis; isopentenyl diphosphate biosynthesis via DXP pathway; isopentenyl diphosphate from 1-deoxy-D-xylulose 5-phosphate: step 1/6.</text>
</comment>
<keyword evidence="5 9" id="KW-0560">Oxidoreductase</keyword>
<dbReference type="InterPro" id="IPR013512">
    <property type="entry name" value="DXP_reductoisomerase_N"/>
</dbReference>
<comment type="catalytic activity">
    <reaction evidence="8">
        <text>2-C-methyl-D-erythritol 4-phosphate + NADP(+) = 1-deoxy-D-xylulose 5-phosphate + NADPH + H(+)</text>
        <dbReference type="Rhea" id="RHEA:13717"/>
        <dbReference type="ChEBI" id="CHEBI:15378"/>
        <dbReference type="ChEBI" id="CHEBI:57783"/>
        <dbReference type="ChEBI" id="CHEBI:57792"/>
        <dbReference type="ChEBI" id="CHEBI:58262"/>
        <dbReference type="ChEBI" id="CHEBI:58349"/>
        <dbReference type="EC" id="1.1.1.267"/>
    </reaction>
    <physiologicalReaction direction="right-to-left" evidence="8">
        <dbReference type="Rhea" id="RHEA:13719"/>
    </physiologicalReaction>
</comment>
<dbReference type="Pfam" id="PF13288">
    <property type="entry name" value="DXPR_C"/>
    <property type="match status" value="1"/>
</dbReference>
<keyword evidence="9" id="KW-0460">Magnesium</keyword>
<keyword evidence="4 9" id="KW-0521">NADP</keyword>
<dbReference type="SUPFAM" id="SSF69055">
    <property type="entry name" value="1-deoxy-D-xylulose-5-phosphate reductoisomerase, C-terminal domain"/>
    <property type="match status" value="1"/>
</dbReference>
<dbReference type="PANTHER" id="PTHR30525:SF0">
    <property type="entry name" value="1-DEOXY-D-XYLULOSE 5-PHOSPHATE REDUCTOISOMERASE, CHLOROPLASTIC"/>
    <property type="match status" value="1"/>
</dbReference>
<dbReference type="Gene3D" id="3.40.50.720">
    <property type="entry name" value="NAD(P)-binding Rossmann-like Domain"/>
    <property type="match status" value="1"/>
</dbReference>
<dbReference type="InterPro" id="IPR026877">
    <property type="entry name" value="DXPR_C"/>
</dbReference>
<dbReference type="InterPro" id="IPR003821">
    <property type="entry name" value="DXP_reductoisomerase"/>
</dbReference>
<organism evidence="13 14">
    <name type="scientific">Breznakia pachnodae</name>
    <dbReference type="NCBI Taxonomy" id="265178"/>
    <lineage>
        <taxon>Bacteria</taxon>
        <taxon>Bacillati</taxon>
        <taxon>Bacillota</taxon>
        <taxon>Erysipelotrichia</taxon>
        <taxon>Erysipelotrichales</taxon>
        <taxon>Erysipelotrichaceae</taxon>
        <taxon>Breznakia</taxon>
    </lineage>
</organism>
<dbReference type="PANTHER" id="PTHR30525">
    <property type="entry name" value="1-DEOXY-D-XYLULOSE 5-PHOSPHATE REDUCTOISOMERASE"/>
    <property type="match status" value="1"/>
</dbReference>
<name>A0ABU0E8W7_9FIRM</name>
<feature type="domain" description="DXP reductoisomerase C-terminal" evidence="12">
    <location>
        <begin position="257"/>
        <end position="375"/>
    </location>
</feature>
<sequence>MKRLILLGATGSIGTQCIDVVNEHSTEFEIIAMACGSNINKLEEIMTMYPSCNYFSVKSEDDATLLSKKYSDKTFFYGMDGVSKLLDLDGDVVVNALVGFIGLEPSLKTIKRHMVLALANKESLVTGGELVKKALKEHGGTMYPIDSEHSAIFQCLQGNEKSQVHKLIISASGGSFRDKSREELVSVSVEDALNHPNWSMGKRITIDSATMMNKGFEVIEAFYLFDIDFDHIDVIINKESIIHSMVEYKDKSVIAQLGTADMRIPIQYALTYPKRLSLEQTPSLDLCKIGSLNFMEMNYERYPLLKLAFEAGKRGGNSGAILNAADEVAVDFFINKKISFLEIEDLIFKAYKEIEFISSPTFDDIKRTDQMTREYLIRSLED</sequence>
<protein>
    <recommendedName>
        <fullName evidence="9">1-deoxy-D-xylulose 5-phosphate reductoisomerase</fullName>
        <shortName evidence="9">DXP reductoisomerase</shortName>
        <ecNumber evidence="9">1.1.1.267</ecNumber>
    </recommendedName>
    <alternativeName>
        <fullName evidence="9">1-deoxyxylulose-5-phosphate reductoisomerase</fullName>
    </alternativeName>
    <alternativeName>
        <fullName evidence="9">2-C-methyl-D-erythritol 4-phosphate synthase</fullName>
    </alternativeName>
</protein>
<feature type="binding site" evidence="9">
    <location>
        <position position="195"/>
    </location>
    <ligand>
        <name>1-deoxy-D-xylulose 5-phosphate</name>
        <dbReference type="ChEBI" id="CHEBI:57792"/>
    </ligand>
</feature>
<feature type="binding site" evidence="9">
    <location>
        <position position="38"/>
    </location>
    <ligand>
        <name>NADPH</name>
        <dbReference type="ChEBI" id="CHEBI:57783"/>
    </ligand>
</feature>
<dbReference type="GO" id="GO:0030604">
    <property type="term" value="F:1-deoxy-D-xylulose-5-phosphate reductoisomerase activity"/>
    <property type="evidence" value="ECO:0007669"/>
    <property type="project" value="UniProtKB-EC"/>
</dbReference>
<dbReference type="EMBL" id="JAUSUR010000008">
    <property type="protein sequence ID" value="MDQ0362930.1"/>
    <property type="molecule type" value="Genomic_DNA"/>
</dbReference>
<comment type="function">
    <text evidence="9">Catalyzes the NADPH-dependent rearrangement and reduction of 1-deoxy-D-xylulose-5-phosphate (DXP) to 2-C-methyl-D-erythritol 4-phosphate (MEP).</text>
</comment>
<dbReference type="Proteomes" id="UP001230220">
    <property type="component" value="Unassembled WGS sequence"/>
</dbReference>
<feature type="binding site" evidence="9">
    <location>
        <position position="147"/>
    </location>
    <ligand>
        <name>1-deoxy-D-xylulose 5-phosphate</name>
        <dbReference type="ChEBI" id="CHEBI:57792"/>
    </ligand>
</feature>
<dbReference type="InterPro" id="IPR036291">
    <property type="entry name" value="NAD(P)-bd_dom_sf"/>
</dbReference>
<feature type="binding site" evidence="9">
    <location>
        <position position="217"/>
    </location>
    <ligand>
        <name>1-deoxy-D-xylulose 5-phosphate</name>
        <dbReference type="ChEBI" id="CHEBI:57792"/>
    </ligand>
</feature>
<feature type="binding site" evidence="9">
    <location>
        <position position="36"/>
    </location>
    <ligand>
        <name>NADPH</name>
        <dbReference type="ChEBI" id="CHEBI:57783"/>
    </ligand>
</feature>
<feature type="binding site" evidence="9">
    <location>
        <position position="217"/>
    </location>
    <ligand>
        <name>Mn(2+)</name>
        <dbReference type="ChEBI" id="CHEBI:29035"/>
    </ligand>
</feature>
<dbReference type="InterPro" id="IPR013644">
    <property type="entry name" value="DXP_reductoisomerase_C"/>
</dbReference>
<dbReference type="Gene3D" id="1.10.1740.10">
    <property type="match status" value="1"/>
</dbReference>
<comment type="caution">
    <text evidence="13">The sequence shown here is derived from an EMBL/GenBank/DDBJ whole genome shotgun (WGS) entry which is preliminary data.</text>
</comment>
<feature type="binding site" evidence="9">
    <location>
        <position position="121"/>
    </location>
    <ligand>
        <name>1-deoxy-D-xylulose 5-phosphate</name>
        <dbReference type="ChEBI" id="CHEBI:57792"/>
    </ligand>
</feature>
<comment type="caution">
    <text evidence="9">Lacks conserved residue(s) required for the propagation of feature annotation.</text>
</comment>
<keyword evidence="3 9" id="KW-0479">Metal-binding</keyword>
<dbReference type="NCBIfam" id="TIGR00243">
    <property type="entry name" value="Dxr"/>
    <property type="match status" value="1"/>
</dbReference>
<evidence type="ECO:0000256" key="4">
    <source>
        <dbReference type="ARBA" id="ARBA00022857"/>
    </source>
</evidence>
<evidence type="ECO:0000256" key="7">
    <source>
        <dbReference type="ARBA" id="ARBA00023229"/>
    </source>
</evidence>
<evidence type="ECO:0000313" key="13">
    <source>
        <dbReference type="EMBL" id="MDQ0362930.1"/>
    </source>
</evidence>
<feature type="binding site" evidence="9">
    <location>
        <position position="12"/>
    </location>
    <ligand>
        <name>NADPH</name>
        <dbReference type="ChEBI" id="CHEBI:57783"/>
    </ligand>
</feature>
<feature type="domain" description="1-deoxy-D-xylulose 5-phosphate reductoisomerase N-terminal" evidence="10">
    <location>
        <begin position="4"/>
        <end position="128"/>
    </location>
</feature>
<keyword evidence="7 9" id="KW-0414">Isoprene biosynthesis</keyword>
<feature type="binding site" evidence="9">
    <location>
        <position position="214"/>
    </location>
    <ligand>
        <name>1-deoxy-D-xylulose 5-phosphate</name>
        <dbReference type="ChEBI" id="CHEBI:57792"/>
    </ligand>
</feature>
<evidence type="ECO:0000259" key="10">
    <source>
        <dbReference type="Pfam" id="PF02670"/>
    </source>
</evidence>
<dbReference type="Pfam" id="PF02670">
    <property type="entry name" value="DXP_reductoisom"/>
    <property type="match status" value="1"/>
</dbReference>
<evidence type="ECO:0000313" key="14">
    <source>
        <dbReference type="Proteomes" id="UP001230220"/>
    </source>
</evidence>
<comment type="cofactor">
    <cofactor evidence="9">
        <name>Mg(2+)</name>
        <dbReference type="ChEBI" id="CHEBI:18420"/>
    </cofactor>
    <cofactor evidence="9">
        <name>Mn(2+)</name>
        <dbReference type="ChEBI" id="CHEBI:29035"/>
    </cofactor>
</comment>
<feature type="binding site" evidence="9">
    <location>
        <position position="213"/>
    </location>
    <ligand>
        <name>1-deoxy-D-xylulose 5-phosphate</name>
        <dbReference type="ChEBI" id="CHEBI:57792"/>
    </ligand>
</feature>
<feature type="binding site" evidence="9">
    <location>
        <position position="13"/>
    </location>
    <ligand>
        <name>NADPH</name>
        <dbReference type="ChEBI" id="CHEBI:57783"/>
    </ligand>
</feature>
<proteinExistence type="inferred from homology"/>
<feature type="binding site" evidence="9">
    <location>
        <position position="122"/>
    </location>
    <ligand>
        <name>NADPH</name>
        <dbReference type="ChEBI" id="CHEBI:57783"/>
    </ligand>
</feature>
<dbReference type="Pfam" id="PF08436">
    <property type="entry name" value="DXP_redisom_C"/>
    <property type="match status" value="1"/>
</dbReference>
<comment type="similarity">
    <text evidence="2 9">Belongs to the DXR family.</text>
</comment>
<keyword evidence="6 9" id="KW-0464">Manganese</keyword>
<feature type="binding site" evidence="9">
    <location>
        <position position="148"/>
    </location>
    <ligand>
        <name>1-deoxy-D-xylulose 5-phosphate</name>
        <dbReference type="ChEBI" id="CHEBI:57792"/>
    </ligand>
</feature>
<dbReference type="SUPFAM" id="SSF55347">
    <property type="entry name" value="Glyceraldehyde-3-phosphate dehydrogenase-like, C-terminal domain"/>
    <property type="match status" value="1"/>
</dbReference>
<evidence type="ECO:0000256" key="2">
    <source>
        <dbReference type="ARBA" id="ARBA00006825"/>
    </source>
</evidence>
<accession>A0ABU0E8W7</accession>
<feature type="domain" description="1-deoxy-D-xylulose 5-phosphate reductoisomerase C-terminal" evidence="11">
    <location>
        <begin position="142"/>
        <end position="225"/>
    </location>
</feature>
<feature type="binding site" evidence="9">
    <location>
        <position position="148"/>
    </location>
    <ligand>
        <name>Mn(2+)</name>
        <dbReference type="ChEBI" id="CHEBI:29035"/>
    </ligand>
</feature>
<evidence type="ECO:0000259" key="12">
    <source>
        <dbReference type="Pfam" id="PF13288"/>
    </source>
</evidence>
<dbReference type="EC" id="1.1.1.267" evidence="9"/>
<feature type="binding site" evidence="9">
    <location>
        <position position="201"/>
    </location>
    <ligand>
        <name>NADPH</name>
        <dbReference type="ChEBI" id="CHEBI:57783"/>
    </ligand>
</feature>
<evidence type="ECO:0000256" key="3">
    <source>
        <dbReference type="ARBA" id="ARBA00022723"/>
    </source>
</evidence>
<dbReference type="HAMAP" id="MF_00183">
    <property type="entry name" value="DXP_reductoisom"/>
    <property type="match status" value="1"/>
</dbReference>
<reference evidence="13 14" key="1">
    <citation type="submission" date="2023-07" db="EMBL/GenBank/DDBJ databases">
        <title>Genomic Encyclopedia of Type Strains, Phase IV (KMG-IV): sequencing the most valuable type-strain genomes for metagenomic binning, comparative biology and taxonomic classification.</title>
        <authorList>
            <person name="Goeker M."/>
        </authorList>
    </citation>
    <scope>NUCLEOTIDE SEQUENCE [LARGE SCALE GENOMIC DNA]</scope>
    <source>
        <strain evidence="13 14">DSM 16784</strain>
    </source>
</reference>
<feature type="binding site" evidence="9">
    <location>
        <position position="120"/>
    </location>
    <ligand>
        <name>NADPH</name>
        <dbReference type="ChEBI" id="CHEBI:57783"/>
    </ligand>
</feature>
<gene>
    <name evidence="9" type="primary">dxr</name>
    <name evidence="13" type="ORF">J2S15_003691</name>
</gene>